<gene>
    <name evidence="4" type="ORF">FHS48_003481</name>
</gene>
<dbReference type="GO" id="GO:0003677">
    <property type="term" value="F:DNA binding"/>
    <property type="evidence" value="ECO:0007669"/>
    <property type="project" value="UniProtKB-KW"/>
</dbReference>
<dbReference type="GO" id="GO:0003700">
    <property type="term" value="F:DNA-binding transcription factor activity"/>
    <property type="evidence" value="ECO:0007669"/>
    <property type="project" value="InterPro"/>
</dbReference>
<keyword evidence="2" id="KW-0804">Transcription</keyword>
<dbReference type="InterPro" id="IPR013196">
    <property type="entry name" value="HTH_11"/>
</dbReference>
<dbReference type="Proteomes" id="UP000544872">
    <property type="component" value="Unassembled WGS sequence"/>
</dbReference>
<dbReference type="Pfam" id="PF08279">
    <property type="entry name" value="HTH_11"/>
    <property type="match status" value="1"/>
</dbReference>
<dbReference type="InterPro" id="IPR051534">
    <property type="entry name" value="CBASS_pafABC_assoc_protein"/>
</dbReference>
<dbReference type="Gene3D" id="1.10.10.10">
    <property type="entry name" value="Winged helix-like DNA-binding domain superfamily/Winged helix DNA-binding domain"/>
    <property type="match status" value="1"/>
</dbReference>
<dbReference type="EMBL" id="JACIIX010000016">
    <property type="protein sequence ID" value="MBB6212034.1"/>
    <property type="molecule type" value="Genomic_DNA"/>
</dbReference>
<dbReference type="InterPro" id="IPR026881">
    <property type="entry name" value="WYL_dom"/>
</dbReference>
<keyword evidence="1" id="KW-0805">Transcription regulation</keyword>
<comment type="caution">
    <text evidence="4">The sequence shown here is derived from an EMBL/GenBank/DDBJ whole genome shotgun (WGS) entry which is preliminary data.</text>
</comment>
<dbReference type="PROSITE" id="PS52050">
    <property type="entry name" value="WYL"/>
    <property type="match status" value="1"/>
</dbReference>
<name>A0A7W9ZKR5_NOVIT</name>
<evidence type="ECO:0000256" key="1">
    <source>
        <dbReference type="ARBA" id="ARBA00023015"/>
    </source>
</evidence>
<dbReference type="Pfam" id="PF13280">
    <property type="entry name" value="WYL"/>
    <property type="match status" value="1"/>
</dbReference>
<dbReference type="Pfam" id="PF25583">
    <property type="entry name" value="WCX"/>
    <property type="match status" value="1"/>
</dbReference>
<keyword evidence="5" id="KW-1185">Reference proteome</keyword>
<dbReference type="InterPro" id="IPR036390">
    <property type="entry name" value="WH_DNA-bd_sf"/>
</dbReference>
<dbReference type="PIRSF" id="PIRSF016838">
    <property type="entry name" value="PafC"/>
    <property type="match status" value="1"/>
</dbReference>
<dbReference type="PANTHER" id="PTHR34580:SF1">
    <property type="entry name" value="PROTEIN PAFC"/>
    <property type="match status" value="1"/>
</dbReference>
<keyword evidence="4" id="KW-0238">DNA-binding</keyword>
<dbReference type="SUPFAM" id="SSF46785">
    <property type="entry name" value="Winged helix' DNA-binding domain"/>
    <property type="match status" value="1"/>
</dbReference>
<accession>A0A7W9ZKR5</accession>
<feature type="domain" description="HTH deoR-type" evidence="3">
    <location>
        <begin position="2"/>
        <end position="57"/>
    </location>
</feature>
<evidence type="ECO:0000256" key="2">
    <source>
        <dbReference type="ARBA" id="ARBA00023163"/>
    </source>
</evidence>
<protein>
    <submittedName>
        <fullName evidence="4">Putative DNA-binding transcriptional regulator YafY</fullName>
    </submittedName>
</protein>
<dbReference type="InterPro" id="IPR028349">
    <property type="entry name" value="PafC-like"/>
</dbReference>
<dbReference type="AlphaFoldDB" id="A0A7W9ZKR5"/>
<dbReference type="PROSITE" id="PS51000">
    <property type="entry name" value="HTH_DEOR_2"/>
    <property type="match status" value="1"/>
</dbReference>
<sequence length="320" mass="35309">MRASRLLTLLTLLQARGRVTAPQLAAETGVSVRTIFRDIDHLALAGVPVYAERGPDGGYRLLDGYRVRLNGLSPAEAEALFMTGLPGPAADLGLGAVVASAERKLAVALPEDLRHSADRLRSRFHLDPPGWYSEAESPHSLASLSDAVWNHKRIHMRYRSWKKEKQVTTEPLGLVLKGGAWYMVARTDGTARTYRVARVDDLLVTAETFTPPPEFDLAAYWRDSTDRLAAEMHPGTARIRLSEWGRKLAPHVLSPYAYSRLTLNGPPDADGWQDATLPVGSLLHTAREFLRFGTDAEVLDPPELRQAITEAVAGLAQMYR</sequence>
<proteinExistence type="predicted"/>
<reference evidence="4 5" key="1">
    <citation type="submission" date="2020-08" db="EMBL/GenBank/DDBJ databases">
        <title>Genomic Encyclopedia of Type Strains, Phase IV (KMG-IV): sequencing the most valuable type-strain genomes for metagenomic binning, comparative biology and taxonomic classification.</title>
        <authorList>
            <person name="Goeker M."/>
        </authorList>
    </citation>
    <scope>NUCLEOTIDE SEQUENCE [LARGE SCALE GENOMIC DNA]</scope>
    <source>
        <strain evidence="4 5">DSM 11590</strain>
    </source>
</reference>
<dbReference type="InterPro" id="IPR036388">
    <property type="entry name" value="WH-like_DNA-bd_sf"/>
</dbReference>
<dbReference type="InterPro" id="IPR057727">
    <property type="entry name" value="WCX_dom"/>
</dbReference>
<organism evidence="4 5">
    <name type="scientific">Novispirillum itersonii</name>
    <name type="common">Aquaspirillum itersonii</name>
    <dbReference type="NCBI Taxonomy" id="189"/>
    <lineage>
        <taxon>Bacteria</taxon>
        <taxon>Pseudomonadati</taxon>
        <taxon>Pseudomonadota</taxon>
        <taxon>Alphaproteobacteria</taxon>
        <taxon>Rhodospirillales</taxon>
        <taxon>Novispirillaceae</taxon>
        <taxon>Novispirillum</taxon>
    </lineage>
</organism>
<dbReference type="PANTHER" id="PTHR34580">
    <property type="match status" value="1"/>
</dbReference>
<dbReference type="InterPro" id="IPR001034">
    <property type="entry name" value="DeoR_HTH"/>
</dbReference>
<evidence type="ECO:0000259" key="3">
    <source>
        <dbReference type="PROSITE" id="PS51000"/>
    </source>
</evidence>
<evidence type="ECO:0000313" key="5">
    <source>
        <dbReference type="Proteomes" id="UP000544872"/>
    </source>
</evidence>
<evidence type="ECO:0000313" key="4">
    <source>
        <dbReference type="EMBL" id="MBB6212034.1"/>
    </source>
</evidence>
<dbReference type="RefSeq" id="WP_184265333.1">
    <property type="nucleotide sequence ID" value="NZ_JACIIX010000016.1"/>
</dbReference>